<proteinExistence type="predicted"/>
<feature type="domain" description="Hyaluronan/mRNA-binding protein" evidence="3">
    <location>
        <begin position="216"/>
        <end position="303"/>
    </location>
</feature>
<evidence type="ECO:0000313" key="4">
    <source>
        <dbReference type="EMBL" id="PRQ18337.1"/>
    </source>
</evidence>
<name>A0A2P6P8V1_ROSCH</name>
<feature type="region of interest" description="Disordered" evidence="1">
    <location>
        <begin position="332"/>
        <end position="410"/>
    </location>
</feature>
<gene>
    <name evidence="4" type="ORF">RchiOBHm_Chr7g0204851</name>
</gene>
<keyword evidence="2" id="KW-0732">Signal</keyword>
<feature type="chain" id="PRO_5015160884" evidence="2">
    <location>
        <begin position="25"/>
        <end position="410"/>
    </location>
</feature>
<feature type="region of interest" description="Disordered" evidence="1">
    <location>
        <begin position="250"/>
        <end position="276"/>
    </location>
</feature>
<organism evidence="4 5">
    <name type="scientific">Rosa chinensis</name>
    <name type="common">China rose</name>
    <dbReference type="NCBI Taxonomy" id="74649"/>
    <lineage>
        <taxon>Eukaryota</taxon>
        <taxon>Viridiplantae</taxon>
        <taxon>Streptophyta</taxon>
        <taxon>Embryophyta</taxon>
        <taxon>Tracheophyta</taxon>
        <taxon>Spermatophyta</taxon>
        <taxon>Magnoliopsida</taxon>
        <taxon>eudicotyledons</taxon>
        <taxon>Gunneridae</taxon>
        <taxon>Pentapetalae</taxon>
        <taxon>rosids</taxon>
        <taxon>fabids</taxon>
        <taxon>Rosales</taxon>
        <taxon>Rosaceae</taxon>
        <taxon>Rosoideae</taxon>
        <taxon>Rosoideae incertae sedis</taxon>
        <taxon>Rosa</taxon>
    </lineage>
</organism>
<dbReference type="GO" id="GO:0005634">
    <property type="term" value="C:nucleus"/>
    <property type="evidence" value="ECO:0007669"/>
    <property type="project" value="TreeGrafter"/>
</dbReference>
<dbReference type="Pfam" id="PF04774">
    <property type="entry name" value="HABP4_PAI-RBP1"/>
    <property type="match status" value="1"/>
</dbReference>
<dbReference type="AlphaFoldDB" id="A0A2P6P8V1"/>
<dbReference type="GO" id="GO:0005737">
    <property type="term" value="C:cytoplasm"/>
    <property type="evidence" value="ECO:0007669"/>
    <property type="project" value="TreeGrafter"/>
</dbReference>
<keyword evidence="5" id="KW-1185">Reference proteome</keyword>
<feature type="compositionally biased region" description="Basic and acidic residues" evidence="1">
    <location>
        <begin position="332"/>
        <end position="345"/>
    </location>
</feature>
<reference evidence="4 5" key="1">
    <citation type="journal article" date="2018" name="Nat. Genet.">
        <title>The Rosa genome provides new insights in the design of modern roses.</title>
        <authorList>
            <person name="Bendahmane M."/>
        </authorList>
    </citation>
    <scope>NUCLEOTIDE SEQUENCE [LARGE SCALE GENOMIC DNA]</scope>
    <source>
        <strain evidence="5">cv. Old Blush</strain>
    </source>
</reference>
<feature type="compositionally biased region" description="Polar residues" evidence="1">
    <location>
        <begin position="391"/>
        <end position="400"/>
    </location>
</feature>
<dbReference type="OMA" id="AVDNAEW"/>
<dbReference type="EMBL" id="PDCK01000045">
    <property type="protein sequence ID" value="PRQ18337.1"/>
    <property type="molecule type" value="Genomic_DNA"/>
</dbReference>
<evidence type="ECO:0000256" key="1">
    <source>
        <dbReference type="SAM" id="MobiDB-lite"/>
    </source>
</evidence>
<comment type="caution">
    <text evidence="4">The sequence shown here is derived from an EMBL/GenBank/DDBJ whole genome shotgun (WGS) entry which is preliminary data.</text>
</comment>
<dbReference type="PANTHER" id="PTHR12299:SF78">
    <property type="entry name" value="RGG REPEATS NUCLEAR RNA BINDING PROTEIN C"/>
    <property type="match status" value="1"/>
</dbReference>
<sequence length="410" mass="44557">MVRGPLALQLWMSLCVLLVLPARCFYIPAGVAPQDSQNVLLEIAMVLQDWELREEAILAEMDEAPDEDFETEFQNLVNQLDDVEPIDGNAHDDTVELEYLALLNQPDGAVDLHPISNDHRAHLEGNTTGQYCCETKVREGGRGGGGRGIGGEGCGFGGDNLDRSNDENTNDFSGGGYSKPEEGDRDVSERRGFYGGPHGSLRGGFCNGEDAEEKCPWRIFVLRSGSGTGHGELEPGTEVEKDVGAEKQLGENGAADATKENPVGEPEEKEPEEKEKTLEKYEKVLEEKRKALAALKTEARNVDLHKELKSMQQLSRKKTNDEIFIKLGSEKDISKEAAEKEERANKSVSINEFLKPAEGEDQMFYGGRNRSGGGHGSRGGHSGGEHGGYLSNVQAPSITDSGHFPSVGGK</sequence>
<evidence type="ECO:0000259" key="3">
    <source>
        <dbReference type="SMART" id="SM01233"/>
    </source>
</evidence>
<dbReference type="Gramene" id="PRQ18337">
    <property type="protein sequence ID" value="PRQ18337"/>
    <property type="gene ID" value="RchiOBHm_Chr7g0204851"/>
</dbReference>
<protein>
    <submittedName>
        <fullName evidence="4">Putative hyaluronan/mRNA-binding protein</fullName>
    </submittedName>
</protein>
<feature type="region of interest" description="Disordered" evidence="1">
    <location>
        <begin position="160"/>
        <end position="201"/>
    </location>
</feature>
<feature type="compositionally biased region" description="Gly residues" evidence="1">
    <location>
        <begin position="369"/>
        <end position="387"/>
    </location>
</feature>
<dbReference type="Proteomes" id="UP000238479">
    <property type="component" value="Chromosome 7"/>
</dbReference>
<feature type="signal peptide" evidence="2">
    <location>
        <begin position="1"/>
        <end position="24"/>
    </location>
</feature>
<accession>A0A2P6P8V1</accession>
<dbReference type="OrthoDB" id="784393at2759"/>
<dbReference type="InterPro" id="IPR006861">
    <property type="entry name" value="HABP4_PAIRBP1-bd"/>
</dbReference>
<evidence type="ECO:0000256" key="2">
    <source>
        <dbReference type="SAM" id="SignalP"/>
    </source>
</evidence>
<dbReference type="SMART" id="SM01233">
    <property type="entry name" value="HABP4_PAI-RBP1"/>
    <property type="match status" value="1"/>
</dbReference>
<feature type="compositionally biased region" description="Basic and acidic residues" evidence="1">
    <location>
        <begin position="179"/>
        <end position="192"/>
    </location>
</feature>
<dbReference type="InterPro" id="IPR039764">
    <property type="entry name" value="HABP4/SERBP1-like"/>
</dbReference>
<evidence type="ECO:0000313" key="5">
    <source>
        <dbReference type="Proteomes" id="UP000238479"/>
    </source>
</evidence>
<dbReference type="STRING" id="74649.A0A2P6P8V1"/>
<dbReference type="GO" id="GO:0003729">
    <property type="term" value="F:mRNA binding"/>
    <property type="evidence" value="ECO:0007669"/>
    <property type="project" value="TreeGrafter"/>
</dbReference>
<dbReference type="PANTHER" id="PTHR12299">
    <property type="entry name" value="HYALURONIC ACID-BINDING PROTEIN 4"/>
    <property type="match status" value="1"/>
</dbReference>